<evidence type="ECO:0000259" key="3">
    <source>
        <dbReference type="PROSITE" id="PS51459"/>
    </source>
</evidence>
<dbReference type="SUPFAM" id="SSF140931">
    <property type="entry name" value="Fic-like"/>
    <property type="match status" value="1"/>
</dbReference>
<dbReference type="Pfam" id="PF13776">
    <property type="entry name" value="DUF4172"/>
    <property type="match status" value="1"/>
</dbReference>
<keyword evidence="5" id="KW-1185">Reference proteome</keyword>
<proteinExistence type="predicted"/>
<evidence type="ECO:0000313" key="4">
    <source>
        <dbReference type="EMBL" id="PRD14436.1"/>
    </source>
</evidence>
<feature type="binding site" evidence="2">
    <location>
        <begin position="244"/>
        <end position="245"/>
    </location>
    <ligand>
        <name>ATP</name>
        <dbReference type="ChEBI" id="CHEBI:30616"/>
    </ligand>
</feature>
<protein>
    <submittedName>
        <fullName evidence="4">Cell filamentation protein Fic</fullName>
    </submittedName>
</protein>
<dbReference type="OrthoDB" id="9807853at2"/>
<feature type="active site" evidence="1">
    <location>
        <position position="202"/>
    </location>
</feature>
<dbReference type="InterPro" id="IPR025230">
    <property type="entry name" value="DUF4172"/>
</dbReference>
<gene>
    <name evidence="4" type="ORF">CQW29_16405</name>
</gene>
<dbReference type="InterPro" id="IPR003812">
    <property type="entry name" value="Fido"/>
</dbReference>
<comment type="caution">
    <text evidence="4">The sequence shown here is derived from an EMBL/GenBank/DDBJ whole genome shotgun (WGS) entry which is preliminary data.</text>
</comment>
<dbReference type="PANTHER" id="PTHR13504">
    <property type="entry name" value="FIDO DOMAIN-CONTAINING PROTEIN DDB_G0283145"/>
    <property type="match status" value="1"/>
</dbReference>
<keyword evidence="2" id="KW-0547">Nucleotide-binding</keyword>
<dbReference type="InterPro" id="IPR036388">
    <property type="entry name" value="WH-like_DNA-bd_sf"/>
</dbReference>
<feature type="binding site" evidence="2">
    <location>
        <begin position="206"/>
        <end position="213"/>
    </location>
    <ligand>
        <name>ATP</name>
        <dbReference type="ChEBI" id="CHEBI:30616"/>
    </ligand>
</feature>
<evidence type="ECO:0000256" key="1">
    <source>
        <dbReference type="PIRSR" id="PIRSR640198-1"/>
    </source>
</evidence>
<dbReference type="PROSITE" id="PS51459">
    <property type="entry name" value="FIDO"/>
    <property type="match status" value="1"/>
</dbReference>
<evidence type="ECO:0000313" key="5">
    <source>
        <dbReference type="Proteomes" id="UP000239181"/>
    </source>
</evidence>
<dbReference type="Gene3D" id="1.10.10.10">
    <property type="entry name" value="Winged helix-like DNA-binding domain superfamily/Winged helix DNA-binding domain"/>
    <property type="match status" value="1"/>
</dbReference>
<feature type="domain" description="Fido" evidence="3">
    <location>
        <begin position="110"/>
        <end position="267"/>
    </location>
</feature>
<keyword evidence="2" id="KW-0067">ATP-binding</keyword>
<dbReference type="InterPro" id="IPR040198">
    <property type="entry name" value="Fido_containing"/>
</dbReference>
<dbReference type="GO" id="GO:0005524">
    <property type="term" value="F:ATP binding"/>
    <property type="evidence" value="ECO:0007669"/>
    <property type="project" value="UniProtKB-KW"/>
</dbReference>
<dbReference type="EMBL" id="PDET01000011">
    <property type="protein sequence ID" value="PRD14436.1"/>
    <property type="molecule type" value="Genomic_DNA"/>
</dbReference>
<dbReference type="Pfam" id="PF02661">
    <property type="entry name" value="Fic"/>
    <property type="match status" value="1"/>
</dbReference>
<name>A0A2S9I9G6_9GAMM</name>
<dbReference type="Gene3D" id="1.10.3290.10">
    <property type="entry name" value="Fido-like domain"/>
    <property type="match status" value="1"/>
</dbReference>
<reference evidence="4 5" key="1">
    <citation type="submission" date="2017-10" db="EMBL/GenBank/DDBJ databases">
        <title>Draft genome of two endophytic bacteria isolated from 'guarana' Paullinia cupana (Mart.) Ducke.</title>
        <authorList>
            <person name="Siqueira K.A."/>
            <person name="Liotti R.G."/>
            <person name="Mendes T.A."/>
            <person name="Soares M.A."/>
        </authorList>
    </citation>
    <scope>NUCLEOTIDE SEQUENCE [LARGE SCALE GENOMIC DNA]</scope>
    <source>
        <strain evidence="4 5">342</strain>
    </source>
</reference>
<dbReference type="Proteomes" id="UP000239181">
    <property type="component" value="Unassembled WGS sequence"/>
</dbReference>
<dbReference type="RefSeq" id="WP_105593799.1">
    <property type="nucleotide sequence ID" value="NZ_PDET01000011.1"/>
</dbReference>
<dbReference type="AlphaFoldDB" id="A0A2S9I9G6"/>
<sequence length="364" mass="40896">MWIWQQENWPAFSWDRQRIEPLLRATRFLQGKLYGSSMLLDEANSTLDNVLANILYSSDIEGERVNAHSVRSSLAHHLGIEDGMTYAVDKKTEGLVASALDAIENLDQPLSLARLLHWHALLFPAGSGLLYPIVGGQLRSGPVRVVSGRLEKPVVHFEGPDSASIADDVDAFLQWFNDSRNDPELDPLLRAGIAHLRFLTLHPFEDGNGRIGRLIMDLALAQAESNTVRLYAMSRTINIHRQDYYQVLENTQRGELDITVWLSWFIDMLRASIEETLAVIDKTVFKTRYWQQFDAAQIGTEQIKVLNRLLDGDFSDGINNSQYKAVAKVSRATATRHLAQLVELGYLLASPGGGRSARYGLNRL</sequence>
<evidence type="ECO:0000256" key="2">
    <source>
        <dbReference type="PIRSR" id="PIRSR640198-2"/>
    </source>
</evidence>
<dbReference type="PANTHER" id="PTHR13504:SF33">
    <property type="entry name" value="FIC FAMILY PROTEIN"/>
    <property type="match status" value="1"/>
</dbReference>
<dbReference type="InterPro" id="IPR036597">
    <property type="entry name" value="Fido-like_dom_sf"/>
</dbReference>
<accession>A0A2S9I9G6</accession>
<organism evidence="4 5">
    <name type="scientific">Pantoea coffeiphila</name>
    <dbReference type="NCBI Taxonomy" id="1465635"/>
    <lineage>
        <taxon>Bacteria</taxon>
        <taxon>Pseudomonadati</taxon>
        <taxon>Pseudomonadota</taxon>
        <taxon>Gammaproteobacteria</taxon>
        <taxon>Enterobacterales</taxon>
        <taxon>Erwiniaceae</taxon>
        <taxon>Pantoea</taxon>
    </lineage>
</organism>